<reference evidence="1 2" key="1">
    <citation type="journal article" date="2024" name="G3 (Bethesda)">
        <title>Genome assembly of Hibiscus sabdariffa L. provides insights into metabolisms of medicinal natural products.</title>
        <authorList>
            <person name="Kim T."/>
        </authorList>
    </citation>
    <scope>NUCLEOTIDE SEQUENCE [LARGE SCALE GENOMIC DNA]</scope>
    <source>
        <strain evidence="1">TK-2024</strain>
        <tissue evidence="1">Old leaves</tissue>
    </source>
</reference>
<organism evidence="1 2">
    <name type="scientific">Hibiscus sabdariffa</name>
    <name type="common">roselle</name>
    <dbReference type="NCBI Taxonomy" id="183260"/>
    <lineage>
        <taxon>Eukaryota</taxon>
        <taxon>Viridiplantae</taxon>
        <taxon>Streptophyta</taxon>
        <taxon>Embryophyta</taxon>
        <taxon>Tracheophyta</taxon>
        <taxon>Spermatophyta</taxon>
        <taxon>Magnoliopsida</taxon>
        <taxon>eudicotyledons</taxon>
        <taxon>Gunneridae</taxon>
        <taxon>Pentapetalae</taxon>
        <taxon>rosids</taxon>
        <taxon>malvids</taxon>
        <taxon>Malvales</taxon>
        <taxon>Malvaceae</taxon>
        <taxon>Malvoideae</taxon>
        <taxon>Hibiscus</taxon>
    </lineage>
</organism>
<sequence length="143" mass="16021">MRVEHYLDNFTKREPINEKTWLEISSSRLEPLLEGKFDANITQRNHFGGTTNLFFPLLITNVSMRHKMPKMDLDEALVVKGTMITTAICTQLIGAETKEKGKRKVSTPKLRAAKSMPATSMPTDACNIPLIATIVQVYTAAKL</sequence>
<keyword evidence="2" id="KW-1185">Reference proteome</keyword>
<evidence type="ECO:0000313" key="1">
    <source>
        <dbReference type="EMBL" id="KAK8593773.1"/>
    </source>
</evidence>
<name>A0ABR2G482_9ROSI</name>
<comment type="caution">
    <text evidence="1">The sequence shown here is derived from an EMBL/GenBank/DDBJ whole genome shotgun (WGS) entry which is preliminary data.</text>
</comment>
<protein>
    <submittedName>
        <fullName evidence="1">Uncharacterized protein</fullName>
    </submittedName>
</protein>
<proteinExistence type="predicted"/>
<dbReference type="EMBL" id="JBBPBM010000003">
    <property type="protein sequence ID" value="KAK8593773.1"/>
    <property type="molecule type" value="Genomic_DNA"/>
</dbReference>
<evidence type="ECO:0000313" key="2">
    <source>
        <dbReference type="Proteomes" id="UP001472677"/>
    </source>
</evidence>
<gene>
    <name evidence="1" type="ORF">V6N12_045847</name>
</gene>
<accession>A0ABR2G482</accession>
<dbReference type="Proteomes" id="UP001472677">
    <property type="component" value="Unassembled WGS sequence"/>
</dbReference>